<reference evidence="1 2" key="1">
    <citation type="submission" date="2024-08" db="EMBL/GenBank/DDBJ databases">
        <title>Insights into the chromosomal genome structure of Flemingia macrophylla.</title>
        <authorList>
            <person name="Ding Y."/>
            <person name="Zhao Y."/>
            <person name="Bi W."/>
            <person name="Wu M."/>
            <person name="Zhao G."/>
            <person name="Gong Y."/>
            <person name="Li W."/>
            <person name="Zhang P."/>
        </authorList>
    </citation>
    <scope>NUCLEOTIDE SEQUENCE [LARGE SCALE GENOMIC DNA]</scope>
    <source>
        <strain evidence="1">DYQJB</strain>
        <tissue evidence="1">Leaf</tissue>
    </source>
</reference>
<sequence length="65" mass="7737">MCRVCKTEGIPFREVSPSWSERELWEEAFITSIILAFQCFIYGDQMLMHSVLYNSSFRNFSIYLD</sequence>
<protein>
    <submittedName>
        <fullName evidence="1">Uncharacterized protein</fullName>
    </submittedName>
</protein>
<dbReference type="AlphaFoldDB" id="A0ABD1KZ31"/>
<proteinExistence type="predicted"/>
<name>A0ABD1KZ31_9FABA</name>
<gene>
    <name evidence="1" type="ORF">Fmac_030392</name>
</gene>
<dbReference type="EMBL" id="JBGMDY010000011">
    <property type="protein sequence ID" value="KAL2316516.1"/>
    <property type="molecule type" value="Genomic_DNA"/>
</dbReference>
<evidence type="ECO:0000313" key="2">
    <source>
        <dbReference type="Proteomes" id="UP001603857"/>
    </source>
</evidence>
<accession>A0ABD1KZ31</accession>
<comment type="caution">
    <text evidence="1">The sequence shown here is derived from an EMBL/GenBank/DDBJ whole genome shotgun (WGS) entry which is preliminary data.</text>
</comment>
<dbReference type="Proteomes" id="UP001603857">
    <property type="component" value="Unassembled WGS sequence"/>
</dbReference>
<evidence type="ECO:0000313" key="1">
    <source>
        <dbReference type="EMBL" id="KAL2316516.1"/>
    </source>
</evidence>
<organism evidence="1 2">
    <name type="scientific">Flemingia macrophylla</name>
    <dbReference type="NCBI Taxonomy" id="520843"/>
    <lineage>
        <taxon>Eukaryota</taxon>
        <taxon>Viridiplantae</taxon>
        <taxon>Streptophyta</taxon>
        <taxon>Embryophyta</taxon>
        <taxon>Tracheophyta</taxon>
        <taxon>Spermatophyta</taxon>
        <taxon>Magnoliopsida</taxon>
        <taxon>eudicotyledons</taxon>
        <taxon>Gunneridae</taxon>
        <taxon>Pentapetalae</taxon>
        <taxon>rosids</taxon>
        <taxon>fabids</taxon>
        <taxon>Fabales</taxon>
        <taxon>Fabaceae</taxon>
        <taxon>Papilionoideae</taxon>
        <taxon>50 kb inversion clade</taxon>
        <taxon>NPAAA clade</taxon>
        <taxon>indigoferoid/millettioid clade</taxon>
        <taxon>Phaseoleae</taxon>
        <taxon>Flemingia</taxon>
    </lineage>
</organism>
<keyword evidence="2" id="KW-1185">Reference proteome</keyword>